<feature type="region of interest" description="Disordered" evidence="3">
    <location>
        <begin position="1403"/>
        <end position="1442"/>
    </location>
</feature>
<dbReference type="GO" id="GO:0030488">
    <property type="term" value="P:tRNA methylation"/>
    <property type="evidence" value="ECO:0007669"/>
    <property type="project" value="TreeGrafter"/>
</dbReference>
<keyword evidence="1 5" id="KW-0489">Methyltransferase</keyword>
<dbReference type="FunFam" id="3.40.50.150:FF:000195">
    <property type="entry name" value="Methyltransferase domain containing protein"/>
    <property type="match status" value="1"/>
</dbReference>
<evidence type="ECO:0000313" key="6">
    <source>
        <dbReference type="EMBL" id="JAI29727.1"/>
    </source>
</evidence>
<feature type="region of interest" description="Disordered" evidence="3">
    <location>
        <begin position="314"/>
        <end position="357"/>
    </location>
</feature>
<sequence>MLTSCLTIASSTNNSSIAANDVFAGIHSNLDDDIFRTDFANSLEANTYTFQRVSMTKQLSTSSPTTNGDRNASNFVLAPLAPLANNDTTLRGKTDSTGTEADICNTAKAPQKSNSNYLTLLPKSQAASSLASINSGNDEASSKKTVDDTNGRSAALERAYVHDVYENCDEPSGAIRPRIAQFLNNLDPGAVVCDVGCGNGRYLAHGNRSICTVGVDRCYRLSKVAREKGGEVIMCDNLELPFRDNSFDAVLSLAVVHHFATTERRVNALRELARVLRIGGRVIITVWALEQRHRRFESQDVLIPWQPPKIRNMSCSDEEDDESFLPPYHAYTEDSTNSSRSAGDGDSSSLSSSSPGESCYSFVRRAIQKLAAGRKHPWFLDSWASKETKNDSSLDFEDVKDLPIELRRLEDFEDFYDPPLSAGLKSRSLGSILNPPPRQIVRSRSSVPSLGGTLFHLDMSNKSGIPVSTYSMQNSQHFHSKDLSVAPVIATKTNVSPTKSMNAVILKNINNSTPLGRRPKLIKQKQSFCDEECQLPENSFHIKSTYNNHSASNSLYLRNRCYFNGNNININSQTVGKMPLMDNLHHQSPLTARQMMQASIFLRKQSSLNEELMAVNRLREKEGVRKRIQKQTSLNEAFLCQSTTLSKKFHIIRENFTKKVKTSTGSFERVTKTGLNKLVQNFSSYISPSTINSDLMEKVVSESQENSAEQSQSNVPKCNKYHHHHHYQYAQHQQSLNLQNYQCQSRTFINTHETGSQASHYQKQLSVGSVVNKYAGPVTYCNNAECSNSGCYCSTYHYVGCNTFCTTNDGFENRDGESRRHSKESGSDSSKDSSLQSDTSIESEDSFASVIFIPKPEQQQQQLNYHQSSNSSSSNSSSSNGGGGCRTYGSCCQHQNDTCKLQNNDNTANCLTCLKHLQQPHHQRLSSVPTSPMILACPPTPAHSPATTQAVITSPPRTVATVTAAMAMLTPPSDNKNGSLDENSIAFSKINMKNIKDRFDFDEDLIKQHERDTAQHQQEDMECKITRNIIKNLPPIPKFRKQSLQPIRQSFPIIRRSSATSSSSIPNMPKLMSLELFNPATDDLDSDSSEASTPNSIDSVISTGKSNSTTTTIEQSENMKSSPTFEQDGNDGLLFERTIKTKKQQYHDEQLKTNNDIPHNIFLNEEDSCPIPPNKGNINLSTNSLQRKEQGFVGFAEQLNIQLMRKIDDKNDVDECVSLEITSEYGDPSDAHINVNRKRSNELRDLSAIREELRERRLMLANLSTQPSLQQSPTSSTSSLSSQTRSFTIHEENEEESDERSYSLQLYENCKISKINYKRNRPYNLNPETAYLLQDEGDIFDEEEENELGHLSKHHHSIGQETQYQPKDEFQVYPKAIERAPRCDTIGLEVAAEKEGYFEIKVQHESKETEKSLQNRQSTESWGNSNSSAGSLESPSQGGSTTHHRYYHVFREGELDALINHHVASLHIVSSYYERSSWCVVAEKVQVWTI</sequence>
<evidence type="ECO:0000256" key="3">
    <source>
        <dbReference type="SAM" id="MobiDB-lite"/>
    </source>
</evidence>
<feature type="region of interest" description="Disordered" evidence="3">
    <location>
        <begin position="858"/>
        <end position="881"/>
    </location>
</feature>
<dbReference type="GO" id="GO:0005737">
    <property type="term" value="C:cytoplasm"/>
    <property type="evidence" value="ECO:0007669"/>
    <property type="project" value="TreeGrafter"/>
</dbReference>
<dbReference type="EMBL" id="GDHF01022587">
    <property type="protein sequence ID" value="JAI29727.1"/>
    <property type="molecule type" value="Transcribed_RNA"/>
</dbReference>
<feature type="compositionally biased region" description="Polar residues" evidence="3">
    <location>
        <begin position="1089"/>
        <end position="1127"/>
    </location>
</feature>
<reference evidence="5" key="1">
    <citation type="submission" date="2015-06" db="EMBL/GenBank/DDBJ databases">
        <authorList>
            <person name="Hoefler B.C."/>
            <person name="Straight P.D."/>
        </authorList>
    </citation>
    <scope>NUCLEOTIDE SEQUENCE</scope>
</reference>
<feature type="compositionally biased region" description="Low complexity" evidence="3">
    <location>
        <begin position="338"/>
        <end position="357"/>
    </location>
</feature>
<evidence type="ECO:0000259" key="4">
    <source>
        <dbReference type="Pfam" id="PF08241"/>
    </source>
</evidence>
<feature type="region of interest" description="Disordered" evidence="3">
    <location>
        <begin position="1263"/>
        <end position="1302"/>
    </location>
</feature>
<dbReference type="CDD" id="cd02440">
    <property type="entry name" value="AdoMet_MTases"/>
    <property type="match status" value="1"/>
</dbReference>
<feature type="compositionally biased region" description="Basic and acidic residues" evidence="3">
    <location>
        <begin position="812"/>
        <end position="831"/>
    </location>
</feature>
<dbReference type="GO" id="GO:0002098">
    <property type="term" value="P:tRNA wobble uridine modification"/>
    <property type="evidence" value="ECO:0007669"/>
    <property type="project" value="TreeGrafter"/>
</dbReference>
<dbReference type="InterPro" id="IPR029063">
    <property type="entry name" value="SAM-dependent_MTases_sf"/>
</dbReference>
<proteinExistence type="predicted"/>
<protein>
    <submittedName>
        <fullName evidence="5">Putative methyltransferase KIAA1456</fullName>
    </submittedName>
</protein>
<dbReference type="GO" id="GO:0008757">
    <property type="term" value="F:S-adenosylmethionine-dependent methyltransferase activity"/>
    <property type="evidence" value="ECO:0007669"/>
    <property type="project" value="InterPro"/>
</dbReference>
<evidence type="ECO:0000313" key="5">
    <source>
        <dbReference type="EMBL" id="JAI27560.1"/>
    </source>
</evidence>
<dbReference type="PANTHER" id="PTHR13069:SF37">
    <property type="entry name" value="FIRE DANCER"/>
    <property type="match status" value="1"/>
</dbReference>
<feature type="compositionally biased region" description="Basic and acidic residues" evidence="3">
    <location>
        <begin position="140"/>
        <end position="150"/>
    </location>
</feature>
<evidence type="ECO:0000256" key="1">
    <source>
        <dbReference type="ARBA" id="ARBA00022603"/>
    </source>
</evidence>
<dbReference type="InterPro" id="IPR013216">
    <property type="entry name" value="Methyltransf_11"/>
</dbReference>
<feature type="compositionally biased region" description="Low complexity" evidence="3">
    <location>
        <begin position="868"/>
        <end position="879"/>
    </location>
</feature>
<feature type="compositionally biased region" description="Polar residues" evidence="3">
    <location>
        <begin position="1414"/>
        <end position="1441"/>
    </location>
</feature>
<dbReference type="SUPFAM" id="SSF53335">
    <property type="entry name" value="S-adenosyl-L-methionine-dependent methyltransferases"/>
    <property type="match status" value="1"/>
</dbReference>
<evidence type="ECO:0000256" key="2">
    <source>
        <dbReference type="ARBA" id="ARBA00022679"/>
    </source>
</evidence>
<feature type="compositionally biased region" description="Low complexity" evidence="3">
    <location>
        <begin position="1263"/>
        <end position="1284"/>
    </location>
</feature>
<dbReference type="Gene3D" id="3.40.50.150">
    <property type="entry name" value="Vaccinia Virus protein VP39"/>
    <property type="match status" value="2"/>
</dbReference>
<dbReference type="Pfam" id="PF08241">
    <property type="entry name" value="Methyltransf_11"/>
    <property type="match status" value="1"/>
</dbReference>
<feature type="region of interest" description="Disordered" evidence="3">
    <location>
        <begin position="131"/>
        <end position="151"/>
    </location>
</feature>
<gene>
    <name evidence="5" type="primary">Kiaa1456_0</name>
    <name evidence="6" type="synonym">Kiaa1456_1</name>
    <name evidence="6" type="ORF">c1_g1_i1</name>
    <name evidence="5" type="ORF">c1_g1_i2</name>
</gene>
<dbReference type="EMBL" id="GDHF01024754">
    <property type="protein sequence ID" value="JAI27560.1"/>
    <property type="molecule type" value="Transcribed_RNA"/>
</dbReference>
<dbReference type="GO" id="GO:0000049">
    <property type="term" value="F:tRNA binding"/>
    <property type="evidence" value="ECO:0007669"/>
    <property type="project" value="TreeGrafter"/>
</dbReference>
<feature type="region of interest" description="Disordered" evidence="3">
    <location>
        <begin position="1082"/>
        <end position="1130"/>
    </location>
</feature>
<feature type="compositionally biased region" description="Polar residues" evidence="3">
    <location>
        <begin position="858"/>
        <end position="867"/>
    </location>
</feature>
<keyword evidence="2 5" id="KW-0808">Transferase</keyword>
<dbReference type="GO" id="GO:0106335">
    <property type="term" value="F:tRNA (5-carboxymethyluridine(34)-5-O)-methyltransferase activity"/>
    <property type="evidence" value="ECO:0007669"/>
    <property type="project" value="TreeGrafter"/>
</dbReference>
<feature type="domain" description="Methyltransferase type 11" evidence="4">
    <location>
        <begin position="194"/>
        <end position="284"/>
    </location>
</feature>
<name>A0A0K8UMG1_BACLA</name>
<feature type="region of interest" description="Disordered" evidence="3">
    <location>
        <begin position="812"/>
        <end position="843"/>
    </location>
</feature>
<dbReference type="InterPro" id="IPR051422">
    <property type="entry name" value="AlkB_tRNA_MeTrf/Diox"/>
</dbReference>
<dbReference type="GO" id="GO:0005634">
    <property type="term" value="C:nucleus"/>
    <property type="evidence" value="ECO:0007669"/>
    <property type="project" value="TreeGrafter"/>
</dbReference>
<dbReference type="PANTHER" id="PTHR13069">
    <property type="entry name" value="ALKYLATED DNA REPAIR PROTEIN ALKB HOMOLOG 8"/>
    <property type="match status" value="1"/>
</dbReference>
<accession>A0A0K8UMG1</accession>
<feature type="compositionally biased region" description="Basic and acidic residues" evidence="3">
    <location>
        <begin position="1403"/>
        <end position="1413"/>
    </location>
</feature>
<dbReference type="OrthoDB" id="271595at2759"/>
<organism evidence="5">
    <name type="scientific">Bactrocera latifrons</name>
    <name type="common">Malaysian fruit fly</name>
    <name type="synonym">Chaetodacus latifrons</name>
    <dbReference type="NCBI Taxonomy" id="174628"/>
    <lineage>
        <taxon>Eukaryota</taxon>
        <taxon>Metazoa</taxon>
        <taxon>Ecdysozoa</taxon>
        <taxon>Arthropoda</taxon>
        <taxon>Hexapoda</taxon>
        <taxon>Insecta</taxon>
        <taxon>Pterygota</taxon>
        <taxon>Neoptera</taxon>
        <taxon>Endopterygota</taxon>
        <taxon>Diptera</taxon>
        <taxon>Brachycera</taxon>
        <taxon>Muscomorpha</taxon>
        <taxon>Tephritoidea</taxon>
        <taxon>Tephritidae</taxon>
        <taxon>Bactrocera</taxon>
        <taxon>Bactrocera</taxon>
    </lineage>
</organism>